<keyword evidence="2" id="KW-0812">Transmembrane</keyword>
<comment type="similarity">
    <text evidence="1">Belongs to the EamA transporter family.</text>
</comment>
<gene>
    <name evidence="4" type="ordered locus">Ethha_1545</name>
</gene>
<evidence type="ECO:0000313" key="5">
    <source>
        <dbReference type="Proteomes" id="UP000001551"/>
    </source>
</evidence>
<sequence>MDNRFLVSLQKNKVGMAIMTLSAAFTAFGQYFWKASHGSNLLLMFIGFVFYGFGALTMILAFRYGSFSVLHPMLSLGYIFGMVISVGLLGETIDVYKIIGLLFILFGVTMVGVGDA</sequence>
<dbReference type="SUPFAM" id="SSF103481">
    <property type="entry name" value="Multidrug resistance efflux transporter EmrE"/>
    <property type="match status" value="1"/>
</dbReference>
<dbReference type="AlphaFoldDB" id="E6U862"/>
<protein>
    <submittedName>
        <fullName evidence="4">Membrane protein, transporter of cations and cationic drugs</fullName>
    </submittedName>
</protein>
<accession>E6U862</accession>
<dbReference type="HOGENOM" id="CLU_131462_6_0_9"/>
<evidence type="ECO:0000256" key="1">
    <source>
        <dbReference type="ARBA" id="ARBA00007362"/>
    </source>
</evidence>
<dbReference type="Proteomes" id="UP000001551">
    <property type="component" value="Chromosome"/>
</dbReference>
<proteinExistence type="inferred from homology"/>
<dbReference type="RefSeq" id="WP_013485436.1">
    <property type="nucleotide sequence ID" value="NC_014828.1"/>
</dbReference>
<dbReference type="Gene3D" id="1.10.3730.20">
    <property type="match status" value="1"/>
</dbReference>
<dbReference type="KEGG" id="eha:Ethha_1545"/>
<dbReference type="Pfam" id="PF00892">
    <property type="entry name" value="EamA"/>
    <property type="match status" value="1"/>
</dbReference>
<reference evidence="4 5" key="1">
    <citation type="submission" date="2010-12" db="EMBL/GenBank/DDBJ databases">
        <title>Complete sequence of Ethanoligenens harbinense YUAN-3.</title>
        <authorList>
            <person name="Lucas S."/>
            <person name="Copeland A."/>
            <person name="Lapidus A."/>
            <person name="Cheng J.-F."/>
            <person name="Bruce D."/>
            <person name="Goodwin L."/>
            <person name="Pitluck S."/>
            <person name="Chertkov O."/>
            <person name="Misra M."/>
            <person name="Detter J.C."/>
            <person name="Han C."/>
            <person name="Tapia R."/>
            <person name="Land M."/>
            <person name="Hauser L."/>
            <person name="Jeffries C."/>
            <person name="Kyrpides N."/>
            <person name="Ivanova N."/>
            <person name="Mikhailova N."/>
            <person name="Wang A."/>
            <person name="Mouttaki H."/>
            <person name="He Z."/>
            <person name="Zhou J."/>
            <person name="Hemme C.L."/>
            <person name="Woyke T."/>
        </authorList>
    </citation>
    <scope>NUCLEOTIDE SEQUENCE [LARGE SCALE GENOMIC DNA]</scope>
    <source>
        <strain evidence="5">DSM 18485 / JCM 12961 / CGMCC 1.5033 / YUAN-3</strain>
    </source>
</reference>
<feature type="transmembrane region" description="Helical" evidence="2">
    <location>
        <begin position="39"/>
        <end position="62"/>
    </location>
</feature>
<keyword evidence="5" id="KW-1185">Reference proteome</keyword>
<feature type="transmembrane region" description="Helical" evidence="2">
    <location>
        <begin position="14"/>
        <end position="33"/>
    </location>
</feature>
<dbReference type="eggNOG" id="COG2076">
    <property type="taxonomic scope" value="Bacteria"/>
</dbReference>
<organism evidence="4 5">
    <name type="scientific">Ethanoligenens harbinense (strain DSM 18485 / JCM 12961 / CGMCC 1.5033 / YUAN-3)</name>
    <dbReference type="NCBI Taxonomy" id="663278"/>
    <lineage>
        <taxon>Bacteria</taxon>
        <taxon>Bacillati</taxon>
        <taxon>Bacillota</taxon>
        <taxon>Clostridia</taxon>
        <taxon>Eubacteriales</taxon>
        <taxon>Oscillospiraceae</taxon>
        <taxon>Ethanoligenens</taxon>
    </lineage>
</organism>
<dbReference type="InterPro" id="IPR037185">
    <property type="entry name" value="EmrE-like"/>
</dbReference>
<feature type="transmembrane region" description="Helical" evidence="2">
    <location>
        <begin position="95"/>
        <end position="114"/>
    </location>
</feature>
<dbReference type="STRING" id="663278.Ethha_1545"/>
<feature type="domain" description="EamA" evidence="3">
    <location>
        <begin position="17"/>
        <end position="111"/>
    </location>
</feature>
<feature type="transmembrane region" description="Helical" evidence="2">
    <location>
        <begin position="69"/>
        <end position="89"/>
    </location>
</feature>
<dbReference type="EMBL" id="CP002400">
    <property type="protein sequence ID" value="ADU27081.1"/>
    <property type="molecule type" value="Genomic_DNA"/>
</dbReference>
<name>E6U862_ETHHY</name>
<keyword evidence="2" id="KW-1133">Transmembrane helix</keyword>
<evidence type="ECO:0000256" key="2">
    <source>
        <dbReference type="SAM" id="Phobius"/>
    </source>
</evidence>
<keyword evidence="2" id="KW-0472">Membrane</keyword>
<evidence type="ECO:0000313" key="4">
    <source>
        <dbReference type="EMBL" id="ADU27081.1"/>
    </source>
</evidence>
<dbReference type="GO" id="GO:0016020">
    <property type="term" value="C:membrane"/>
    <property type="evidence" value="ECO:0007669"/>
    <property type="project" value="InterPro"/>
</dbReference>
<dbReference type="InterPro" id="IPR000620">
    <property type="entry name" value="EamA_dom"/>
</dbReference>
<evidence type="ECO:0000259" key="3">
    <source>
        <dbReference type="Pfam" id="PF00892"/>
    </source>
</evidence>